<dbReference type="PANTHER" id="PTHR43248:SF3">
    <property type="entry name" value="AB HYDROLASE-1 DOMAIN-CONTAINING PROTEIN"/>
    <property type="match status" value="1"/>
</dbReference>
<sequence length="344" mass="39358">MKLLQKKDFTIPPTGISEVATLAIGGIPQTILIQAVHPDKPVLLFLHGGPSMPIPGVNSRSRDYALATATKELVKHYVVVFWDQRGTGRSYRPDIPPGTMRISQFVSDAEELTDYLRERFRQDKIVIAAHSWGTVIGLTLAAKVPHKLHAYVGISQLINWPENDRLCRDWVMSEAQKRGDRKAVRALEKLGEPPYTESFEQWGQLRKRLMKYNSMIYKEPGLKAPSLSDAAMIMLRSPDYELKHIYYSLYKGFLFSYSQQMIEDFAKVDFMQQAPRLDVPAYFIHGRKDVHVHGSLVERYVDALETAGPKELYWIEKSAHMFRKEDAKEIERILIERVGASHTS</sequence>
<evidence type="ECO:0000256" key="2">
    <source>
        <dbReference type="ARBA" id="ARBA00022801"/>
    </source>
</evidence>
<keyword evidence="2 4" id="KW-0378">Hydrolase</keyword>
<comment type="similarity">
    <text evidence="1">Belongs to the peptidase S33 family.</text>
</comment>
<protein>
    <submittedName>
        <fullName evidence="4">Alpha/beta fold hydrolase</fullName>
    </submittedName>
</protein>
<gene>
    <name evidence="4" type="ORF">ACFFK0_03080</name>
</gene>
<dbReference type="GO" id="GO:0016787">
    <property type="term" value="F:hydrolase activity"/>
    <property type="evidence" value="ECO:0007669"/>
    <property type="project" value="UniProtKB-KW"/>
</dbReference>
<dbReference type="RefSeq" id="WP_377468424.1">
    <property type="nucleotide sequence ID" value="NZ_JBHLWN010000016.1"/>
</dbReference>
<dbReference type="Proteomes" id="UP001589776">
    <property type="component" value="Unassembled WGS sequence"/>
</dbReference>
<keyword evidence="5" id="KW-1185">Reference proteome</keyword>
<dbReference type="InterPro" id="IPR029058">
    <property type="entry name" value="AB_hydrolase_fold"/>
</dbReference>
<feature type="domain" description="AB hydrolase-1" evidence="3">
    <location>
        <begin position="41"/>
        <end position="290"/>
    </location>
</feature>
<dbReference type="EMBL" id="JBHLWN010000016">
    <property type="protein sequence ID" value="MFC0211441.1"/>
    <property type="molecule type" value="Genomic_DNA"/>
</dbReference>
<dbReference type="Pfam" id="PF00561">
    <property type="entry name" value="Abhydrolase_1"/>
    <property type="match status" value="1"/>
</dbReference>
<accession>A0ABV6DFN4</accession>
<evidence type="ECO:0000313" key="4">
    <source>
        <dbReference type="EMBL" id="MFC0211441.1"/>
    </source>
</evidence>
<comment type="caution">
    <text evidence="4">The sequence shown here is derived from an EMBL/GenBank/DDBJ whole genome shotgun (WGS) entry which is preliminary data.</text>
</comment>
<dbReference type="SUPFAM" id="SSF53474">
    <property type="entry name" value="alpha/beta-Hydrolases"/>
    <property type="match status" value="1"/>
</dbReference>
<dbReference type="PANTHER" id="PTHR43248">
    <property type="entry name" value="2-SUCCINYL-6-HYDROXY-2,4-CYCLOHEXADIENE-1-CARBOXYLATE SYNTHASE"/>
    <property type="match status" value="1"/>
</dbReference>
<proteinExistence type="inferred from homology"/>
<dbReference type="InterPro" id="IPR051601">
    <property type="entry name" value="Serine_prot/Carboxylest_S33"/>
</dbReference>
<organism evidence="4 5">
    <name type="scientific">Paenibacillus chartarius</name>
    <dbReference type="NCBI Taxonomy" id="747481"/>
    <lineage>
        <taxon>Bacteria</taxon>
        <taxon>Bacillati</taxon>
        <taxon>Bacillota</taxon>
        <taxon>Bacilli</taxon>
        <taxon>Bacillales</taxon>
        <taxon>Paenibacillaceae</taxon>
        <taxon>Paenibacillus</taxon>
    </lineage>
</organism>
<name>A0ABV6DFN4_9BACL</name>
<dbReference type="InterPro" id="IPR000073">
    <property type="entry name" value="AB_hydrolase_1"/>
</dbReference>
<dbReference type="Gene3D" id="3.40.50.1820">
    <property type="entry name" value="alpha/beta hydrolase"/>
    <property type="match status" value="1"/>
</dbReference>
<evidence type="ECO:0000259" key="3">
    <source>
        <dbReference type="Pfam" id="PF00561"/>
    </source>
</evidence>
<reference evidence="4 5" key="1">
    <citation type="submission" date="2024-09" db="EMBL/GenBank/DDBJ databases">
        <authorList>
            <person name="Sun Q."/>
            <person name="Mori K."/>
        </authorList>
    </citation>
    <scope>NUCLEOTIDE SEQUENCE [LARGE SCALE GENOMIC DNA]</scope>
    <source>
        <strain evidence="4 5">CCM 7759</strain>
    </source>
</reference>
<evidence type="ECO:0000256" key="1">
    <source>
        <dbReference type="ARBA" id="ARBA00010088"/>
    </source>
</evidence>
<evidence type="ECO:0000313" key="5">
    <source>
        <dbReference type="Proteomes" id="UP001589776"/>
    </source>
</evidence>